<name>A0A6J5N6X1_9CAUD</name>
<dbReference type="EMBL" id="LR796615">
    <property type="protein sequence ID" value="CAB4154839.1"/>
    <property type="molecule type" value="Genomic_DNA"/>
</dbReference>
<reference evidence="1" key="1">
    <citation type="submission" date="2020-04" db="EMBL/GenBank/DDBJ databases">
        <authorList>
            <person name="Chiriac C."/>
            <person name="Salcher M."/>
            <person name="Ghai R."/>
            <person name="Kavagutti S V."/>
        </authorList>
    </citation>
    <scope>NUCLEOTIDE SEQUENCE</scope>
</reference>
<proteinExistence type="predicted"/>
<accession>A0A6J5N6X1</accession>
<sequence>MTIEFIDGKDRVHRLIVRTQLSLAQLLHSIHKHGYRYKILD</sequence>
<evidence type="ECO:0000313" key="1">
    <source>
        <dbReference type="EMBL" id="CAB4154839.1"/>
    </source>
</evidence>
<gene>
    <name evidence="1" type="ORF">UFOVP647_33</name>
</gene>
<protein>
    <submittedName>
        <fullName evidence="1">Uncharacterized protein</fullName>
    </submittedName>
</protein>
<organism evidence="1">
    <name type="scientific">uncultured Caudovirales phage</name>
    <dbReference type="NCBI Taxonomy" id="2100421"/>
    <lineage>
        <taxon>Viruses</taxon>
        <taxon>Duplodnaviria</taxon>
        <taxon>Heunggongvirae</taxon>
        <taxon>Uroviricota</taxon>
        <taxon>Caudoviricetes</taxon>
        <taxon>Peduoviridae</taxon>
        <taxon>Maltschvirus</taxon>
        <taxon>Maltschvirus maltsch</taxon>
    </lineage>
</organism>